<feature type="region of interest" description="Disordered" evidence="1">
    <location>
        <begin position="126"/>
        <end position="161"/>
    </location>
</feature>
<feature type="region of interest" description="Disordered" evidence="1">
    <location>
        <begin position="192"/>
        <end position="250"/>
    </location>
</feature>
<feature type="compositionally biased region" description="Polar residues" evidence="1">
    <location>
        <begin position="130"/>
        <end position="145"/>
    </location>
</feature>
<dbReference type="EMBL" id="MU839828">
    <property type="protein sequence ID" value="KAK1759560.1"/>
    <property type="molecule type" value="Genomic_DNA"/>
</dbReference>
<feature type="region of interest" description="Disordered" evidence="1">
    <location>
        <begin position="271"/>
        <end position="292"/>
    </location>
</feature>
<sequence>MAQTKDALLAPQQPAIRAQVPRLRKKLQKSVTKQQSIGARRLGPGASNEALVDNKCDTANKRLLAQAQSCLPSLPAHSPDHIFDFFRGHGCLHYHHHASPSTESLLTPLNIIPDFAHLAVRDRDAHPRPIQQTPRPSTDSQTRPQTMRRRAKTPIFSIGQLDAIPRPSAHAKVDSVDLIADQYRALLESRNSVYSDSHSEPPPSRQGDGSSGFPLRREQSSDELNSETPIHAPNRPVAPPLGASPTSDDGTLVSFEEETVYFKPVSFSPEPLSPHPQFVERPFPSPSPPAPDNLSLQICLDLLTRDLSSALASRPSRSTPETSALQVWVMIEAYERLRDQLAGGRVGREEQGPLETMFDMWLGALYAVHDSLTGNSESDYEGELVMEELD</sequence>
<evidence type="ECO:0000313" key="3">
    <source>
        <dbReference type="Proteomes" id="UP001239445"/>
    </source>
</evidence>
<proteinExistence type="predicted"/>
<organism evidence="2 3">
    <name type="scientific">Echria macrotheca</name>
    <dbReference type="NCBI Taxonomy" id="438768"/>
    <lineage>
        <taxon>Eukaryota</taxon>
        <taxon>Fungi</taxon>
        <taxon>Dikarya</taxon>
        <taxon>Ascomycota</taxon>
        <taxon>Pezizomycotina</taxon>
        <taxon>Sordariomycetes</taxon>
        <taxon>Sordariomycetidae</taxon>
        <taxon>Sordariales</taxon>
        <taxon>Schizotheciaceae</taxon>
        <taxon>Echria</taxon>
    </lineage>
</organism>
<accession>A0AAJ0BJT1</accession>
<protein>
    <submittedName>
        <fullName evidence="2">Uncharacterized protein</fullName>
    </submittedName>
</protein>
<dbReference type="Proteomes" id="UP001239445">
    <property type="component" value="Unassembled WGS sequence"/>
</dbReference>
<keyword evidence="3" id="KW-1185">Reference proteome</keyword>
<name>A0AAJ0BJT1_9PEZI</name>
<dbReference type="AlphaFoldDB" id="A0AAJ0BJT1"/>
<comment type="caution">
    <text evidence="2">The sequence shown here is derived from an EMBL/GenBank/DDBJ whole genome shotgun (WGS) entry which is preliminary data.</text>
</comment>
<evidence type="ECO:0000256" key="1">
    <source>
        <dbReference type="SAM" id="MobiDB-lite"/>
    </source>
</evidence>
<gene>
    <name evidence="2" type="ORF">QBC47DRAFT_110843</name>
</gene>
<reference evidence="2" key="1">
    <citation type="submission" date="2023-06" db="EMBL/GenBank/DDBJ databases">
        <title>Genome-scale phylogeny and comparative genomics of the fungal order Sordariales.</title>
        <authorList>
            <consortium name="Lawrence Berkeley National Laboratory"/>
            <person name="Hensen N."/>
            <person name="Bonometti L."/>
            <person name="Westerberg I."/>
            <person name="Brannstrom I.O."/>
            <person name="Guillou S."/>
            <person name="Cros-Aarteil S."/>
            <person name="Calhoun S."/>
            <person name="Haridas S."/>
            <person name="Kuo A."/>
            <person name="Mondo S."/>
            <person name="Pangilinan J."/>
            <person name="Riley R."/>
            <person name="Labutti K."/>
            <person name="Andreopoulos B."/>
            <person name="Lipzen A."/>
            <person name="Chen C."/>
            <person name="Yanf M."/>
            <person name="Daum C."/>
            <person name="Ng V."/>
            <person name="Clum A."/>
            <person name="Steindorff A."/>
            <person name="Ohm R."/>
            <person name="Martin F."/>
            <person name="Silar P."/>
            <person name="Natvig D."/>
            <person name="Lalanne C."/>
            <person name="Gautier V."/>
            <person name="Ament-Velasquez S.L."/>
            <person name="Kruys A."/>
            <person name="Hutchinson M.I."/>
            <person name="Powell A.J."/>
            <person name="Barry K."/>
            <person name="Miller A.N."/>
            <person name="Grigoriev I.V."/>
            <person name="Debuchy R."/>
            <person name="Gladieux P."/>
            <person name="Thoren M.H."/>
            <person name="Johannesson H."/>
        </authorList>
    </citation>
    <scope>NUCLEOTIDE SEQUENCE</scope>
    <source>
        <strain evidence="2">PSN4</strain>
    </source>
</reference>
<evidence type="ECO:0000313" key="2">
    <source>
        <dbReference type="EMBL" id="KAK1759560.1"/>
    </source>
</evidence>